<name>A0ABQ5IBA6_9ASTR</name>
<reference evidence="2" key="2">
    <citation type="submission" date="2022-01" db="EMBL/GenBank/DDBJ databases">
        <authorList>
            <person name="Yamashiro T."/>
            <person name="Shiraishi A."/>
            <person name="Satake H."/>
            <person name="Nakayama K."/>
        </authorList>
    </citation>
    <scope>NUCLEOTIDE SEQUENCE</scope>
</reference>
<keyword evidence="3" id="KW-1185">Reference proteome</keyword>
<feature type="compositionally biased region" description="Basic and acidic residues" evidence="1">
    <location>
        <begin position="128"/>
        <end position="160"/>
    </location>
</feature>
<feature type="region of interest" description="Disordered" evidence="1">
    <location>
        <begin position="128"/>
        <end position="194"/>
    </location>
</feature>
<dbReference type="Proteomes" id="UP001151760">
    <property type="component" value="Unassembled WGS sequence"/>
</dbReference>
<gene>
    <name evidence="2" type="ORF">Tco_1092482</name>
</gene>
<reference evidence="2" key="1">
    <citation type="journal article" date="2022" name="Int. J. Mol. Sci.">
        <title>Draft Genome of Tanacetum Coccineum: Genomic Comparison of Closely Related Tanacetum-Family Plants.</title>
        <authorList>
            <person name="Yamashiro T."/>
            <person name="Shiraishi A."/>
            <person name="Nakayama K."/>
            <person name="Satake H."/>
        </authorList>
    </citation>
    <scope>NUCLEOTIDE SEQUENCE</scope>
</reference>
<evidence type="ECO:0000313" key="3">
    <source>
        <dbReference type="Proteomes" id="UP001151760"/>
    </source>
</evidence>
<comment type="caution">
    <text evidence="2">The sequence shown here is derived from an EMBL/GenBank/DDBJ whole genome shotgun (WGS) entry which is preliminary data.</text>
</comment>
<proteinExistence type="predicted"/>
<sequence length="213" mass="24683">MVYFRLLTSHLKVLTNNDLKRTRTREGLCEAFATLFDEDVQTFTGTMLLNLDQLEKQLDKEEFQKIGSMHVIRVTKITVSTFINSRFSFDDDDGLMIRNYFLAYTQTEVQQFHDTLIQHMESVKKSIDERAHHKKEYDSRVNERQMQTKEGKVDSSKALDDGLVVTESSGVKSGKHDTSDISGNDTHAEDADIRPVNDQDPWYVFKYTYLLPN</sequence>
<dbReference type="EMBL" id="BQNB010020528">
    <property type="protein sequence ID" value="GJT96964.1"/>
    <property type="molecule type" value="Genomic_DNA"/>
</dbReference>
<evidence type="ECO:0000313" key="2">
    <source>
        <dbReference type="EMBL" id="GJT96964.1"/>
    </source>
</evidence>
<protein>
    <submittedName>
        <fullName evidence="2">Uncharacterized protein</fullName>
    </submittedName>
</protein>
<accession>A0ABQ5IBA6</accession>
<evidence type="ECO:0000256" key="1">
    <source>
        <dbReference type="SAM" id="MobiDB-lite"/>
    </source>
</evidence>
<organism evidence="2 3">
    <name type="scientific">Tanacetum coccineum</name>
    <dbReference type="NCBI Taxonomy" id="301880"/>
    <lineage>
        <taxon>Eukaryota</taxon>
        <taxon>Viridiplantae</taxon>
        <taxon>Streptophyta</taxon>
        <taxon>Embryophyta</taxon>
        <taxon>Tracheophyta</taxon>
        <taxon>Spermatophyta</taxon>
        <taxon>Magnoliopsida</taxon>
        <taxon>eudicotyledons</taxon>
        <taxon>Gunneridae</taxon>
        <taxon>Pentapetalae</taxon>
        <taxon>asterids</taxon>
        <taxon>campanulids</taxon>
        <taxon>Asterales</taxon>
        <taxon>Asteraceae</taxon>
        <taxon>Asteroideae</taxon>
        <taxon>Anthemideae</taxon>
        <taxon>Anthemidinae</taxon>
        <taxon>Tanacetum</taxon>
    </lineage>
</organism>